<evidence type="ECO:0000313" key="1">
    <source>
        <dbReference type="EMBL" id="EGG28215.1"/>
    </source>
</evidence>
<protein>
    <recommendedName>
        <fullName evidence="3">PD-(D/E)XK endonuclease-like domain-containing protein</fullName>
    </recommendedName>
</protein>
<dbReference type="EMBL" id="AEIG01000150">
    <property type="protein sequence ID" value="EGG28215.1"/>
    <property type="molecule type" value="Genomic_DNA"/>
</dbReference>
<dbReference type="RefSeq" id="WP_009577340.1">
    <property type="nucleotide sequence ID" value="NZ_AEIG01000150.1"/>
</dbReference>
<comment type="caution">
    <text evidence="1">The sequence shown here is derived from an EMBL/GenBank/DDBJ whole genome shotgun (WGS) entry which is preliminary data.</text>
</comment>
<evidence type="ECO:0008006" key="3">
    <source>
        <dbReference type="Google" id="ProtNLM"/>
    </source>
</evidence>
<proteinExistence type="predicted"/>
<evidence type="ECO:0000313" key="2">
    <source>
        <dbReference type="Proteomes" id="UP000005615"/>
    </source>
</evidence>
<gene>
    <name evidence="1" type="ORF">IMCC3088_667</name>
</gene>
<sequence length="272" mass="31240">MPRHRGTYDPKSDEPYELSRGKIENLLKCEACFWLERARGVKFPGMPGFLLNTNTDTLLKKDFDAYRGKGPHPIMVAAGLEHLRPFAHEDIEKWESSLQFGASPHHFNTLHEETNILFGGGLDDVWENIETGELHIVDYKSTAQMRKEPKPLDETFIAPPEDPKEPDYKAGYRRQMEMYQWIARRKGFTVSNIGYFVYVDGQHVGIDGMLDQNDPATAWMKFQTAVIPYVGDDSWVEDSLFKAKEALLKPCYPFHADDCEYGRFLEQVAVIT</sequence>
<dbReference type="Gene3D" id="3.90.320.10">
    <property type="match status" value="1"/>
</dbReference>
<name>F3L630_9GAMM</name>
<keyword evidence="2" id="KW-1185">Reference proteome</keyword>
<dbReference type="InterPro" id="IPR011604">
    <property type="entry name" value="PDDEXK-like_dom_sf"/>
</dbReference>
<dbReference type="STRING" id="2518989.IMCC3088_667"/>
<dbReference type="AlphaFoldDB" id="F3L630"/>
<organism evidence="1 2">
    <name type="scientific">Aequoribacter fuscus</name>
    <dbReference type="NCBI Taxonomy" id="2518989"/>
    <lineage>
        <taxon>Bacteria</taxon>
        <taxon>Pseudomonadati</taxon>
        <taxon>Pseudomonadota</taxon>
        <taxon>Gammaproteobacteria</taxon>
        <taxon>Cellvibrionales</taxon>
        <taxon>Halieaceae</taxon>
        <taxon>Aequoribacter</taxon>
    </lineage>
</organism>
<accession>F3L630</accession>
<reference evidence="1 2" key="1">
    <citation type="journal article" date="2011" name="J. Bacteriol.">
        <title>Genome sequence of strain IMCC3088, a proteorhodopsin-containing marine bacterium belonging to the OM60/NOR5 clade.</title>
        <authorList>
            <person name="Jang Y."/>
            <person name="Oh H.M."/>
            <person name="Kang I."/>
            <person name="Lee K."/>
            <person name="Yang S.J."/>
            <person name="Cho J.C."/>
        </authorList>
    </citation>
    <scope>NUCLEOTIDE SEQUENCE [LARGE SCALE GENOMIC DNA]</scope>
    <source>
        <strain evidence="1 2">IMCC3088</strain>
    </source>
</reference>
<dbReference type="eggNOG" id="COG1468">
    <property type="taxonomic scope" value="Bacteria"/>
</dbReference>
<dbReference type="Proteomes" id="UP000005615">
    <property type="component" value="Unassembled WGS sequence"/>
</dbReference>